<keyword evidence="2" id="KW-1185">Reference proteome</keyword>
<evidence type="ECO:0000313" key="1">
    <source>
        <dbReference type="EMBL" id="GLR55164.1"/>
    </source>
</evidence>
<proteinExistence type="predicted"/>
<sequence>MHSDKLEQEIACVVQSVNEWDDRTSPDDYPEHLLITSEELAEILRNFSETAIAMGIELTARFVEKRLHDYVSEHGSTDPDTGTVEYPGNGEEYVYELEEIIEGIRALAAPTGTSGGSDHG</sequence>
<comment type="caution">
    <text evidence="1">The sequence shown here is derived from an EMBL/GenBank/DDBJ whole genome shotgun (WGS) entry which is preliminary data.</text>
</comment>
<protein>
    <submittedName>
        <fullName evidence="1">Uncharacterized protein</fullName>
    </submittedName>
</protein>
<reference evidence="2" key="1">
    <citation type="journal article" date="2019" name="Int. J. Syst. Evol. Microbiol.">
        <title>The Global Catalogue of Microorganisms (GCM) 10K type strain sequencing project: providing services to taxonomists for standard genome sequencing and annotation.</title>
        <authorList>
            <consortium name="The Broad Institute Genomics Platform"/>
            <consortium name="The Broad Institute Genome Sequencing Center for Infectious Disease"/>
            <person name="Wu L."/>
            <person name="Ma J."/>
        </authorList>
    </citation>
    <scope>NUCLEOTIDE SEQUENCE [LARGE SCALE GENOMIC DNA]</scope>
    <source>
        <strain evidence="2">NBRC 102122</strain>
    </source>
</reference>
<accession>A0ABQ5ZWX2</accession>
<evidence type="ECO:0000313" key="2">
    <source>
        <dbReference type="Proteomes" id="UP001156702"/>
    </source>
</evidence>
<dbReference type="RefSeq" id="WP_245083066.1">
    <property type="nucleotide sequence ID" value="NZ_BSOP01000069.1"/>
</dbReference>
<dbReference type="EMBL" id="BSOP01000069">
    <property type="protein sequence ID" value="GLR55164.1"/>
    <property type="molecule type" value="Genomic_DNA"/>
</dbReference>
<organism evidence="1 2">
    <name type="scientific">Shinella yambaruensis</name>
    <dbReference type="NCBI Taxonomy" id="415996"/>
    <lineage>
        <taxon>Bacteria</taxon>
        <taxon>Pseudomonadati</taxon>
        <taxon>Pseudomonadota</taxon>
        <taxon>Alphaproteobacteria</taxon>
        <taxon>Hyphomicrobiales</taxon>
        <taxon>Rhizobiaceae</taxon>
        <taxon>Shinella</taxon>
    </lineage>
</organism>
<dbReference type="Proteomes" id="UP001156702">
    <property type="component" value="Unassembled WGS sequence"/>
</dbReference>
<gene>
    <name evidence="1" type="ORF">GCM10007923_63850</name>
</gene>
<name>A0ABQ5ZWX2_9HYPH</name>